<evidence type="ECO:0008006" key="4">
    <source>
        <dbReference type="Google" id="ProtNLM"/>
    </source>
</evidence>
<proteinExistence type="predicted"/>
<dbReference type="PANTHER" id="PTHR37069">
    <property type="entry name" value="DDE_TNP_1_7 DOMAIN-CONTAINING PROTEIN"/>
    <property type="match status" value="1"/>
</dbReference>
<feature type="compositionally biased region" description="Polar residues" evidence="1">
    <location>
        <begin position="119"/>
        <end position="128"/>
    </location>
</feature>
<feature type="region of interest" description="Disordered" evidence="1">
    <location>
        <begin position="50"/>
        <end position="235"/>
    </location>
</feature>
<feature type="compositionally biased region" description="Acidic residues" evidence="1">
    <location>
        <begin position="199"/>
        <end position="215"/>
    </location>
</feature>
<comment type="caution">
    <text evidence="2">The sequence shown here is derived from an EMBL/GenBank/DDBJ whole genome shotgun (WGS) entry which is preliminary data.</text>
</comment>
<name>W3A229_PHYNI</name>
<sequence>MGESAVLEYYANMLRARSRTPRPTNPGDAEIAPAAHVVRETYSALIVGTDEPTGTSATLVPSTADPPVIATVPETSAGSPATPERGRHTSRSARRSLATTESPMASTPPPRPVLIATSPHVSSGSTGSIDEHSGSDVEAPTDDASAESAEEGSEYEPDSNEGGDCSQEAFSNELLDDNDDTLNDIGDGDEATAYGAMDSGDDAEKDDLDDGEDSDEGRTDTFAIDDGPEPETTEPDFATEALLDSFGGEDQVLAGNLKNDVVKPDTFEYLMSLYQPVNNTQSYPGLRKGYSGPTGEALRNADSPLALFFFFMPVALWQHIAVCSNDYGREMAPLRVDEPYKQYCSKQRLNPDLPKKTKREIRTELEGS</sequence>
<dbReference type="Proteomes" id="UP000018948">
    <property type="component" value="Unassembled WGS sequence"/>
</dbReference>
<evidence type="ECO:0000313" key="3">
    <source>
        <dbReference type="Proteomes" id="UP000018948"/>
    </source>
</evidence>
<dbReference type="AlphaFoldDB" id="W3A229"/>
<gene>
    <name evidence="2" type="ORF">F442_02413</name>
</gene>
<feature type="compositionally biased region" description="Polar residues" evidence="1">
    <location>
        <begin position="52"/>
        <end position="61"/>
    </location>
</feature>
<feature type="compositionally biased region" description="Acidic residues" evidence="1">
    <location>
        <begin position="139"/>
        <end position="161"/>
    </location>
</feature>
<accession>W3A229</accession>
<dbReference type="EMBL" id="ANIY01000508">
    <property type="protein sequence ID" value="ETP52599.1"/>
    <property type="molecule type" value="Genomic_DNA"/>
</dbReference>
<feature type="region of interest" description="Disordered" evidence="1">
    <location>
        <begin position="347"/>
        <end position="368"/>
    </location>
</feature>
<dbReference type="PANTHER" id="PTHR37069:SF2">
    <property type="entry name" value="PIGGYBAC TRANSPOSABLE ELEMENT-DERIVED PROTEIN DOMAIN-CONTAINING PROTEIN"/>
    <property type="match status" value="1"/>
</dbReference>
<evidence type="ECO:0000256" key="1">
    <source>
        <dbReference type="SAM" id="MobiDB-lite"/>
    </source>
</evidence>
<reference evidence="2 3" key="1">
    <citation type="submission" date="2013-11" db="EMBL/GenBank/DDBJ databases">
        <title>The Genome Sequence of Phytophthora parasitica P10297.</title>
        <authorList>
            <consortium name="The Broad Institute Genomics Platform"/>
            <person name="Russ C."/>
            <person name="Tyler B."/>
            <person name="Panabieres F."/>
            <person name="Shan W."/>
            <person name="Tripathy S."/>
            <person name="Grunwald N."/>
            <person name="Machado M."/>
            <person name="Johnson C.S."/>
            <person name="Walker B."/>
            <person name="Young S.K."/>
            <person name="Zeng Q."/>
            <person name="Gargeya S."/>
            <person name="Fitzgerald M."/>
            <person name="Haas B."/>
            <person name="Abouelleil A."/>
            <person name="Allen A.W."/>
            <person name="Alvarado L."/>
            <person name="Arachchi H.M."/>
            <person name="Berlin A.M."/>
            <person name="Chapman S.B."/>
            <person name="Gainer-Dewar J."/>
            <person name="Goldberg J."/>
            <person name="Griggs A."/>
            <person name="Gujja S."/>
            <person name="Hansen M."/>
            <person name="Howarth C."/>
            <person name="Imamovic A."/>
            <person name="Ireland A."/>
            <person name="Larimer J."/>
            <person name="McCowan C."/>
            <person name="Murphy C."/>
            <person name="Pearson M."/>
            <person name="Poon T.W."/>
            <person name="Priest M."/>
            <person name="Roberts A."/>
            <person name="Saif S."/>
            <person name="Shea T."/>
            <person name="Sisk P."/>
            <person name="Sykes S."/>
            <person name="Wortman J."/>
            <person name="Nusbaum C."/>
            <person name="Birren B."/>
        </authorList>
    </citation>
    <scope>NUCLEOTIDE SEQUENCE [LARGE SCALE GENOMIC DNA]</scope>
    <source>
        <strain evidence="2 3">P10297</strain>
    </source>
</reference>
<feature type="compositionally biased region" description="Acidic residues" evidence="1">
    <location>
        <begin position="174"/>
        <end position="190"/>
    </location>
</feature>
<protein>
    <recommendedName>
        <fullName evidence="4">PiggyBac transposable element-derived protein domain-containing protein</fullName>
    </recommendedName>
</protein>
<organism evidence="2 3">
    <name type="scientific">Phytophthora nicotianae P10297</name>
    <dbReference type="NCBI Taxonomy" id="1317064"/>
    <lineage>
        <taxon>Eukaryota</taxon>
        <taxon>Sar</taxon>
        <taxon>Stramenopiles</taxon>
        <taxon>Oomycota</taxon>
        <taxon>Peronosporomycetes</taxon>
        <taxon>Peronosporales</taxon>
        <taxon>Peronosporaceae</taxon>
        <taxon>Phytophthora</taxon>
    </lineage>
</organism>
<evidence type="ECO:0000313" key="2">
    <source>
        <dbReference type="EMBL" id="ETP52599.1"/>
    </source>
</evidence>